<dbReference type="InterPro" id="IPR011701">
    <property type="entry name" value="MFS"/>
</dbReference>
<feature type="transmembrane region" description="Helical" evidence="5">
    <location>
        <begin position="133"/>
        <end position="152"/>
    </location>
</feature>
<comment type="subcellular location">
    <subcellularLocation>
        <location evidence="1">Membrane</location>
        <topology evidence="1">Multi-pass membrane protein</topology>
    </subcellularLocation>
</comment>
<evidence type="ECO:0000313" key="6">
    <source>
        <dbReference type="EMBL" id="TDD59980.1"/>
    </source>
</evidence>
<dbReference type="AlphaFoldDB" id="A0A4R4ZNU3"/>
<keyword evidence="4 5" id="KW-0472">Membrane</keyword>
<feature type="transmembrane region" description="Helical" evidence="5">
    <location>
        <begin position="95"/>
        <end position="113"/>
    </location>
</feature>
<dbReference type="GO" id="GO:0016020">
    <property type="term" value="C:membrane"/>
    <property type="evidence" value="ECO:0007669"/>
    <property type="project" value="UniProtKB-SubCell"/>
</dbReference>
<dbReference type="Proteomes" id="UP000295124">
    <property type="component" value="Unassembled WGS sequence"/>
</dbReference>
<feature type="transmembrane region" description="Helical" evidence="5">
    <location>
        <begin position="197"/>
        <end position="217"/>
    </location>
</feature>
<protein>
    <submittedName>
        <fullName evidence="6">MFS transporter</fullName>
    </submittedName>
</protein>
<reference evidence="6 7" key="1">
    <citation type="submission" date="2019-03" db="EMBL/GenBank/DDBJ databases">
        <title>Draft genome sequences of novel Actinobacteria.</title>
        <authorList>
            <person name="Sahin N."/>
            <person name="Ay H."/>
            <person name="Saygin H."/>
        </authorList>
    </citation>
    <scope>NUCLEOTIDE SEQUENCE [LARGE SCALE GENOMIC DNA]</scope>
    <source>
        <strain evidence="6 7">JCM 13523</strain>
    </source>
</reference>
<gene>
    <name evidence="6" type="ORF">E1263_12840</name>
</gene>
<sequence>MSFRRSQLSIAALFGFLGFQYSTWAARIPMLKSKLDLSDAEVGLLLLAAGIGAALAFPVVTFGMKRLGSRGLALVSCAGLTAVLLSLAVVPNLPVAFAVLLVDGVLVACLNVAMNAQGTALEVQAERNTMAKLHATFSGGIFTAALLASGITAFSTNLLTHFVIGAAVLVSLTVFASRGMLRSDLPATETVKVKGKLTLPSLVIAWLALAMVFGTVVEGAMNDWSALYLRDIVGAPTAALPLGIAVVSATMLITRLFADARRAAWGDRFVVLTGATVAGAGLTAALLVGGLVPTLVGFACVGLGMAAVTPCLYAAAAKEGSNALTLVSTMGTLGLLAGPPAIGALTNATDLRWGMAAVAVFAFLVTACTTQIRTADSRTQPVEAH</sequence>
<evidence type="ECO:0000256" key="1">
    <source>
        <dbReference type="ARBA" id="ARBA00004141"/>
    </source>
</evidence>
<dbReference type="PANTHER" id="PTHR23514">
    <property type="entry name" value="BYPASS OF STOP CODON PROTEIN 6"/>
    <property type="match status" value="1"/>
</dbReference>
<dbReference type="GO" id="GO:0022857">
    <property type="term" value="F:transmembrane transporter activity"/>
    <property type="evidence" value="ECO:0007669"/>
    <property type="project" value="InterPro"/>
</dbReference>
<keyword evidence="2 5" id="KW-0812">Transmembrane</keyword>
<keyword evidence="3 5" id="KW-1133">Transmembrane helix</keyword>
<dbReference type="PANTHER" id="PTHR23514:SF13">
    <property type="entry name" value="INNER MEMBRANE PROTEIN YBJJ"/>
    <property type="match status" value="1"/>
</dbReference>
<feature type="transmembrane region" description="Helical" evidence="5">
    <location>
        <begin position="269"/>
        <end position="289"/>
    </location>
</feature>
<keyword evidence="7" id="KW-1185">Reference proteome</keyword>
<feature type="transmembrane region" description="Helical" evidence="5">
    <location>
        <begin position="351"/>
        <end position="370"/>
    </location>
</feature>
<dbReference type="SUPFAM" id="SSF103473">
    <property type="entry name" value="MFS general substrate transporter"/>
    <property type="match status" value="1"/>
</dbReference>
<feature type="transmembrane region" description="Helical" evidence="5">
    <location>
        <begin position="323"/>
        <end position="345"/>
    </location>
</feature>
<dbReference type="EMBL" id="SMKX01000029">
    <property type="protein sequence ID" value="TDD59980.1"/>
    <property type="molecule type" value="Genomic_DNA"/>
</dbReference>
<proteinExistence type="predicted"/>
<evidence type="ECO:0000256" key="2">
    <source>
        <dbReference type="ARBA" id="ARBA00022692"/>
    </source>
</evidence>
<dbReference type="Pfam" id="PF07690">
    <property type="entry name" value="MFS_1"/>
    <property type="match status" value="1"/>
</dbReference>
<feature type="transmembrane region" description="Helical" evidence="5">
    <location>
        <begin position="237"/>
        <end position="257"/>
    </location>
</feature>
<accession>A0A4R4ZNU3</accession>
<dbReference type="OrthoDB" id="9809599at2"/>
<feature type="transmembrane region" description="Helical" evidence="5">
    <location>
        <begin position="44"/>
        <end position="64"/>
    </location>
</feature>
<evidence type="ECO:0000256" key="4">
    <source>
        <dbReference type="ARBA" id="ARBA00023136"/>
    </source>
</evidence>
<evidence type="ECO:0000256" key="3">
    <source>
        <dbReference type="ARBA" id="ARBA00022989"/>
    </source>
</evidence>
<feature type="transmembrane region" description="Helical" evidence="5">
    <location>
        <begin position="295"/>
        <end position="316"/>
    </location>
</feature>
<organism evidence="6 7">
    <name type="scientific">Kribbella antibiotica</name>
    <dbReference type="NCBI Taxonomy" id="190195"/>
    <lineage>
        <taxon>Bacteria</taxon>
        <taxon>Bacillati</taxon>
        <taxon>Actinomycetota</taxon>
        <taxon>Actinomycetes</taxon>
        <taxon>Propionibacteriales</taxon>
        <taxon>Kribbellaceae</taxon>
        <taxon>Kribbella</taxon>
    </lineage>
</organism>
<feature type="transmembrane region" description="Helical" evidence="5">
    <location>
        <begin position="158"/>
        <end position="176"/>
    </location>
</feature>
<dbReference type="CDD" id="cd17393">
    <property type="entry name" value="MFS_MosC_like"/>
    <property type="match status" value="1"/>
</dbReference>
<dbReference type="InterPro" id="IPR036259">
    <property type="entry name" value="MFS_trans_sf"/>
</dbReference>
<feature type="transmembrane region" description="Helical" evidence="5">
    <location>
        <begin position="71"/>
        <end position="89"/>
    </location>
</feature>
<dbReference type="RefSeq" id="WP_132167484.1">
    <property type="nucleotide sequence ID" value="NZ_SMKX01000029.1"/>
</dbReference>
<name>A0A4R4ZNU3_9ACTN</name>
<dbReference type="Gene3D" id="1.20.1250.20">
    <property type="entry name" value="MFS general substrate transporter like domains"/>
    <property type="match status" value="2"/>
</dbReference>
<evidence type="ECO:0000256" key="5">
    <source>
        <dbReference type="SAM" id="Phobius"/>
    </source>
</evidence>
<evidence type="ECO:0000313" key="7">
    <source>
        <dbReference type="Proteomes" id="UP000295124"/>
    </source>
</evidence>
<dbReference type="InterPro" id="IPR051788">
    <property type="entry name" value="MFS_Transporter"/>
</dbReference>
<comment type="caution">
    <text evidence="6">The sequence shown here is derived from an EMBL/GenBank/DDBJ whole genome shotgun (WGS) entry which is preliminary data.</text>
</comment>